<evidence type="ECO:0000313" key="20">
    <source>
        <dbReference type="Proteomes" id="UP000039046"/>
    </source>
</evidence>
<feature type="chain" id="PRO_5001979925" description="P/Homo B domain-containing protein" evidence="17">
    <location>
        <begin position="18"/>
        <end position="823"/>
    </location>
</feature>
<feature type="active site" description="Charge relay system" evidence="13 14">
    <location>
        <position position="185"/>
    </location>
</feature>
<dbReference type="PANTHER" id="PTHR42884:SF14">
    <property type="entry name" value="NEUROENDOCRINE CONVERTASE 1"/>
    <property type="match status" value="1"/>
</dbReference>
<dbReference type="PROSITE" id="PS00136">
    <property type="entry name" value="SUBTILASE_ASP"/>
    <property type="match status" value="1"/>
</dbReference>
<feature type="region of interest" description="Disordered" evidence="15">
    <location>
        <begin position="741"/>
        <end position="823"/>
    </location>
</feature>
<comment type="similarity">
    <text evidence="2">Belongs to the peptidase S8 family. Furin subfamily.</text>
</comment>
<dbReference type="InterPro" id="IPR023828">
    <property type="entry name" value="Peptidase_S8_Ser-AS"/>
</dbReference>
<dbReference type="PRINTS" id="PR00723">
    <property type="entry name" value="SUBTILISIN"/>
</dbReference>
<protein>
    <recommendedName>
        <fullName evidence="18">P/Homo B domain-containing protein</fullName>
    </recommendedName>
</protein>
<evidence type="ECO:0000256" key="1">
    <source>
        <dbReference type="ARBA" id="ARBA00004370"/>
    </source>
</evidence>
<evidence type="ECO:0000256" key="12">
    <source>
        <dbReference type="ARBA" id="ARBA00023180"/>
    </source>
</evidence>
<dbReference type="GO" id="GO:0016485">
    <property type="term" value="P:protein processing"/>
    <property type="evidence" value="ECO:0007669"/>
    <property type="project" value="EnsemblFungi"/>
</dbReference>
<evidence type="ECO:0000256" key="2">
    <source>
        <dbReference type="ARBA" id="ARBA00005325"/>
    </source>
</evidence>
<dbReference type="GO" id="GO:0005802">
    <property type="term" value="C:trans-Golgi network"/>
    <property type="evidence" value="ECO:0007669"/>
    <property type="project" value="EnsemblFungi"/>
</dbReference>
<feature type="compositionally biased region" description="Acidic residues" evidence="15">
    <location>
        <begin position="766"/>
        <end position="777"/>
    </location>
</feature>
<proteinExistence type="inferred from homology"/>
<dbReference type="FunFam" id="3.40.50.200:FF:000005">
    <property type="entry name" value="Proprotein convertase subtilisin/kexin type 7"/>
    <property type="match status" value="1"/>
</dbReference>
<evidence type="ECO:0000256" key="16">
    <source>
        <dbReference type="SAM" id="Phobius"/>
    </source>
</evidence>
<evidence type="ECO:0000313" key="19">
    <source>
        <dbReference type="EMBL" id="CEJ94337.1"/>
    </source>
</evidence>
<keyword evidence="9 16" id="KW-1133">Transmembrane helix</keyword>
<dbReference type="InterPro" id="IPR022398">
    <property type="entry name" value="Peptidase_S8_His-AS"/>
</dbReference>
<dbReference type="EMBL" id="CDHN01000006">
    <property type="protein sequence ID" value="CEJ94337.1"/>
    <property type="molecule type" value="Genomic_DNA"/>
</dbReference>
<dbReference type="GO" id="GO:0004252">
    <property type="term" value="F:serine-type endopeptidase activity"/>
    <property type="evidence" value="ECO:0007669"/>
    <property type="project" value="UniProtKB-UniRule"/>
</dbReference>
<keyword evidence="6 14" id="KW-0378">Hydrolase</keyword>
<dbReference type="STRING" id="1531966.A0A0A1TSA6"/>
<evidence type="ECO:0000256" key="6">
    <source>
        <dbReference type="ARBA" id="ARBA00022801"/>
    </source>
</evidence>
<name>A0A0A1TSA6_9HYPO</name>
<dbReference type="GO" id="GO:0000139">
    <property type="term" value="C:Golgi membrane"/>
    <property type="evidence" value="ECO:0007669"/>
    <property type="project" value="TreeGrafter"/>
</dbReference>
<dbReference type="FunFam" id="2.60.120.260:FF:000026">
    <property type="entry name" value="proprotein convertase subtilisin/kexin type 7"/>
    <property type="match status" value="1"/>
</dbReference>
<feature type="domain" description="P/Homo B" evidence="18">
    <location>
        <begin position="471"/>
        <end position="606"/>
    </location>
</feature>
<dbReference type="InterPro" id="IPR023827">
    <property type="entry name" value="Peptidase_S8_Asp-AS"/>
</dbReference>
<evidence type="ECO:0000259" key="18">
    <source>
        <dbReference type="PROSITE" id="PS51829"/>
    </source>
</evidence>
<evidence type="ECO:0000256" key="14">
    <source>
        <dbReference type="PROSITE-ProRule" id="PRU01240"/>
    </source>
</evidence>
<keyword evidence="3 14" id="KW-0645">Protease</keyword>
<dbReference type="PROSITE" id="PS51829">
    <property type="entry name" value="P_HOMO_B"/>
    <property type="match status" value="1"/>
</dbReference>
<dbReference type="PROSITE" id="PS00138">
    <property type="entry name" value="SUBTILASE_SER"/>
    <property type="match status" value="1"/>
</dbReference>
<dbReference type="InterPro" id="IPR000209">
    <property type="entry name" value="Peptidase_S8/S53_dom"/>
</dbReference>
<evidence type="ECO:0000256" key="10">
    <source>
        <dbReference type="ARBA" id="ARBA00023136"/>
    </source>
</evidence>
<keyword evidence="10 16" id="KW-0472">Membrane</keyword>
<feature type="signal peptide" evidence="17">
    <location>
        <begin position="1"/>
        <end position="17"/>
    </location>
</feature>
<dbReference type="HOGENOM" id="CLU_002976_2_1_1"/>
<comment type="subcellular location">
    <subcellularLocation>
        <location evidence="1">Membrane</location>
    </subcellularLocation>
</comment>
<dbReference type="Gene3D" id="3.40.50.200">
    <property type="entry name" value="Peptidase S8/S53 domain"/>
    <property type="match status" value="1"/>
</dbReference>
<organism evidence="19 20">
    <name type="scientific">[Torrubiella] hemipterigena</name>
    <dbReference type="NCBI Taxonomy" id="1531966"/>
    <lineage>
        <taxon>Eukaryota</taxon>
        <taxon>Fungi</taxon>
        <taxon>Dikarya</taxon>
        <taxon>Ascomycota</taxon>
        <taxon>Pezizomycotina</taxon>
        <taxon>Sordariomycetes</taxon>
        <taxon>Hypocreomycetidae</taxon>
        <taxon>Hypocreales</taxon>
        <taxon>Clavicipitaceae</taxon>
        <taxon>Clavicipitaceae incertae sedis</taxon>
        <taxon>'Torrubiella' clade</taxon>
    </lineage>
</organism>
<evidence type="ECO:0000256" key="13">
    <source>
        <dbReference type="PIRSR" id="PIRSR615500-1"/>
    </source>
</evidence>
<keyword evidence="11" id="KW-0865">Zymogen</keyword>
<dbReference type="InterPro" id="IPR002884">
    <property type="entry name" value="P_dom"/>
</dbReference>
<dbReference type="CDD" id="cd04059">
    <property type="entry name" value="Peptidases_S8_Protein_convertases_Kexins_Furin-like"/>
    <property type="match status" value="1"/>
</dbReference>
<dbReference type="Pfam" id="PF00082">
    <property type="entry name" value="Peptidase_S8"/>
    <property type="match status" value="1"/>
</dbReference>
<keyword evidence="5 17" id="KW-0732">Signal</keyword>
<feature type="region of interest" description="Disordered" evidence="15">
    <location>
        <begin position="637"/>
        <end position="676"/>
    </location>
</feature>
<dbReference type="PROSITE" id="PS00137">
    <property type="entry name" value="SUBTILASE_HIS"/>
    <property type="match status" value="1"/>
</dbReference>
<dbReference type="InterPro" id="IPR015500">
    <property type="entry name" value="Peptidase_S8_subtilisin-rel"/>
</dbReference>
<evidence type="ECO:0000256" key="11">
    <source>
        <dbReference type="ARBA" id="ARBA00023145"/>
    </source>
</evidence>
<keyword evidence="4 16" id="KW-0812">Transmembrane</keyword>
<evidence type="ECO:0000256" key="3">
    <source>
        <dbReference type="ARBA" id="ARBA00022670"/>
    </source>
</evidence>
<dbReference type="GO" id="GO:0007323">
    <property type="term" value="P:peptide pheromone maturation"/>
    <property type="evidence" value="ECO:0007669"/>
    <property type="project" value="EnsemblFungi"/>
</dbReference>
<gene>
    <name evidence="19" type="ORF">VHEMI09875</name>
</gene>
<accession>A0A0A1TSA6</accession>
<dbReference type="Gene3D" id="2.60.120.260">
    <property type="entry name" value="Galactose-binding domain-like"/>
    <property type="match status" value="1"/>
</dbReference>
<dbReference type="InterPro" id="IPR008979">
    <property type="entry name" value="Galactose-bd-like_sf"/>
</dbReference>
<evidence type="ECO:0000256" key="17">
    <source>
        <dbReference type="SAM" id="SignalP"/>
    </source>
</evidence>
<evidence type="ECO:0000256" key="15">
    <source>
        <dbReference type="SAM" id="MobiDB-lite"/>
    </source>
</evidence>
<dbReference type="Pfam" id="PF01483">
    <property type="entry name" value="P_proprotein"/>
    <property type="match status" value="1"/>
</dbReference>
<feature type="active site" description="Charge relay system" evidence="13 14">
    <location>
        <position position="395"/>
    </location>
</feature>
<dbReference type="SUPFAM" id="SSF49785">
    <property type="entry name" value="Galactose-binding domain-like"/>
    <property type="match status" value="1"/>
</dbReference>
<reference evidence="19 20" key="1">
    <citation type="journal article" date="2015" name="Genome Announc.">
        <title>Draft Genome Sequence and Gene Annotation of the Entomopathogenic Fungus Verticillium hemipterigenum.</title>
        <authorList>
            <person name="Horn F."/>
            <person name="Habel A."/>
            <person name="Scharf D.H."/>
            <person name="Dworschak J."/>
            <person name="Brakhage A.A."/>
            <person name="Guthke R."/>
            <person name="Hertweck C."/>
            <person name="Linde J."/>
        </authorList>
    </citation>
    <scope>NUCLEOTIDE SEQUENCE [LARGE SCALE GENOMIC DNA]</scope>
</reference>
<dbReference type="SUPFAM" id="SSF52743">
    <property type="entry name" value="Subtilisin-like"/>
    <property type="match status" value="1"/>
</dbReference>
<dbReference type="PROSITE" id="PS51892">
    <property type="entry name" value="SUBTILASE"/>
    <property type="match status" value="1"/>
</dbReference>
<dbReference type="PANTHER" id="PTHR42884">
    <property type="entry name" value="PROPROTEIN CONVERTASE SUBTILISIN/KEXIN-RELATED"/>
    <property type="match status" value="1"/>
</dbReference>
<sequence>MKATLLGLLGLATLSTAHIHRDYDNNDYYVLHLDQNTHPDGVASRIGMRHEGQLSTLDDHHIFSTTKHDHDVVRRQLHERRRTKRSVGGYDVLDGVRISQKQQARMMAKREIPPPPNGYYPRQEDPKVWAAKNQKKLMATLGIADPIFHDQWHLYNTVQIGHDVNVTNVWLEGVTGKNATVAIVDDGLDMHSKDLKDNYFAEGSWDFNDNDPEPAPELAADTHGTRCAGEVSAVKNEICGIGVAYNSKIAGIRILSKPISDMDEAAAMIYKYDKNQIYSCSWGPPDDGRSMEAPGLLIRRAMLTGIQKGRGGLGSVYVFASGNGAASDDNCNFDGYTNSIYSITVGAVDRAGNHPYYSELCSAQLVVTYSSGAGDTIHTTDVGENNCASNHGGTSAAAPLAAGIFALVMEVRPDLTWRDMQYLALETAVKVQDKDAEWQKTAIGKHFSHTYGYGKVDSYSIVQLAKTWAKVKPQAWYFSPWLHVRKDIPEGKDGLVATFEVTEDMLKEANLARLEHVTVTMNVEHTRRGDLSVDLISPDNIISHIATARKNDEYKAGYEDWTFMSVVHWGERGVGKWTIIVRDTVANGKTGKFVDWHLKLWGESIDASKATLLPMPTDKDDEDHDKDIPVVTTTAAVTNLPPQATGPDAVEGSSVPSDHPERPTKPTEHETANKPASSWVSWLPTFGASKKAQIWIYGAIGLIGAFCTGLAVYFYLARRRRLRESRNNYDFELIDEEEGEGLSGAEKGAGNKRTRGGELYDAFADGSDDEEDDDDEYDAYRDRSAEKLAGIPGERDADQHQQQHVIGGDSDDESDREVVPLRR</sequence>
<dbReference type="AlphaFoldDB" id="A0A0A1TSA6"/>
<dbReference type="InterPro" id="IPR036852">
    <property type="entry name" value="Peptidase_S8/S53_dom_sf"/>
</dbReference>
<evidence type="ECO:0000256" key="5">
    <source>
        <dbReference type="ARBA" id="ARBA00022729"/>
    </source>
</evidence>
<evidence type="ECO:0000256" key="4">
    <source>
        <dbReference type="ARBA" id="ARBA00022692"/>
    </source>
</evidence>
<keyword evidence="7 14" id="KW-0720">Serine protease</keyword>
<dbReference type="InterPro" id="IPR034182">
    <property type="entry name" value="Kexin/furin"/>
</dbReference>
<dbReference type="Proteomes" id="UP000039046">
    <property type="component" value="Unassembled WGS sequence"/>
</dbReference>
<evidence type="ECO:0000256" key="9">
    <source>
        <dbReference type="ARBA" id="ARBA00022989"/>
    </source>
</evidence>
<feature type="active site" description="Charge relay system" evidence="13 14">
    <location>
        <position position="223"/>
    </location>
</feature>
<keyword evidence="20" id="KW-1185">Reference proteome</keyword>
<evidence type="ECO:0000256" key="7">
    <source>
        <dbReference type="ARBA" id="ARBA00022825"/>
    </source>
</evidence>
<dbReference type="OrthoDB" id="300641at2759"/>
<evidence type="ECO:0000256" key="8">
    <source>
        <dbReference type="ARBA" id="ARBA00022837"/>
    </source>
</evidence>
<keyword evidence="8" id="KW-0106">Calcium</keyword>
<feature type="transmembrane region" description="Helical" evidence="16">
    <location>
        <begin position="694"/>
        <end position="716"/>
    </location>
</feature>
<feature type="compositionally biased region" description="Basic and acidic residues" evidence="15">
    <location>
        <begin position="658"/>
        <end position="672"/>
    </location>
</feature>
<keyword evidence="12" id="KW-0325">Glycoprotein</keyword>